<dbReference type="RefSeq" id="WP_262598553.1">
    <property type="nucleotide sequence ID" value="NZ_CP103300.1"/>
</dbReference>
<evidence type="ECO:0000313" key="2">
    <source>
        <dbReference type="EMBL" id="UYM16251.1"/>
    </source>
</evidence>
<evidence type="ECO:0000256" key="1">
    <source>
        <dbReference type="SAM" id="MobiDB-lite"/>
    </source>
</evidence>
<keyword evidence="3" id="KW-1185">Reference proteome</keyword>
<reference evidence="2" key="1">
    <citation type="submission" date="2022-10" db="EMBL/GenBank/DDBJ databases">
        <title>Completed Genome Sequence of two octocoral isolated bacterium, Endozoicomonas euniceicola EF212T and Endozoicomonas gorgoniicola PS125T.</title>
        <authorList>
            <person name="Chiou Y.-J."/>
            <person name="Chen Y.-H."/>
        </authorList>
    </citation>
    <scope>NUCLEOTIDE SEQUENCE</scope>
    <source>
        <strain evidence="2">EF212</strain>
    </source>
</reference>
<proteinExistence type="predicted"/>
<accession>A0ABY6GTZ8</accession>
<gene>
    <name evidence="2" type="ORF">NX720_26225</name>
</gene>
<evidence type="ECO:0000313" key="3">
    <source>
        <dbReference type="Proteomes" id="UP001163255"/>
    </source>
</evidence>
<name>A0ABY6GTZ8_9GAMM</name>
<protein>
    <submittedName>
        <fullName evidence="2">Uncharacterized protein</fullName>
    </submittedName>
</protein>
<feature type="region of interest" description="Disordered" evidence="1">
    <location>
        <begin position="38"/>
        <end position="57"/>
    </location>
</feature>
<organism evidence="2 3">
    <name type="scientific">Endozoicomonas euniceicola</name>
    <dbReference type="NCBI Taxonomy" id="1234143"/>
    <lineage>
        <taxon>Bacteria</taxon>
        <taxon>Pseudomonadati</taxon>
        <taxon>Pseudomonadota</taxon>
        <taxon>Gammaproteobacteria</taxon>
        <taxon>Oceanospirillales</taxon>
        <taxon>Endozoicomonadaceae</taxon>
        <taxon>Endozoicomonas</taxon>
    </lineage>
</organism>
<sequence>MKEAFPGRFSTVSPAAVELHTALDLLTNNLVRVQLTEDTRSERDCLPPLPTRSGLSL</sequence>
<dbReference type="Proteomes" id="UP001163255">
    <property type="component" value="Chromosome"/>
</dbReference>
<dbReference type="EMBL" id="CP103300">
    <property type="protein sequence ID" value="UYM16251.1"/>
    <property type="molecule type" value="Genomic_DNA"/>
</dbReference>